<evidence type="ECO:0000256" key="1">
    <source>
        <dbReference type="SAM" id="MobiDB-lite"/>
    </source>
</evidence>
<evidence type="ECO:0000259" key="3">
    <source>
        <dbReference type="Pfam" id="PF14695"/>
    </source>
</evidence>
<dbReference type="InterPro" id="IPR024875">
    <property type="entry name" value="Protein_Lines"/>
</dbReference>
<feature type="region of interest" description="Disordered" evidence="1">
    <location>
        <begin position="1"/>
        <end position="72"/>
    </location>
</feature>
<dbReference type="VEuPathDB" id="VectorBase:AGAMI1_001095"/>
<dbReference type="PhylomeDB" id="Q5TPH0"/>
<dbReference type="PANTHER" id="PTHR16057:SF1">
    <property type="entry name" value="PROTEIN LINES HOMOLOG 1"/>
    <property type="match status" value="1"/>
</dbReference>
<comment type="caution">
    <text evidence="4">The sequence shown here is derived from an EMBL/GenBank/DDBJ whole genome shotgun (WGS) entry which is preliminary data.</text>
</comment>
<feature type="region of interest" description="Disordered" evidence="1">
    <location>
        <begin position="250"/>
        <end position="346"/>
    </location>
</feature>
<name>Q5TPH0_ANOGA</name>
<accession>Q5TPH0</accession>
<dbReference type="PaxDb" id="7165-AGAP010757-PA"/>
<dbReference type="Pfam" id="PF14694">
    <property type="entry name" value="LINES_N"/>
    <property type="match status" value="1"/>
</dbReference>
<feature type="compositionally biased region" description="Low complexity" evidence="1">
    <location>
        <begin position="1"/>
        <end position="38"/>
    </location>
</feature>
<dbReference type="Pfam" id="PF14695">
    <property type="entry name" value="LINES_C"/>
    <property type="match status" value="1"/>
</dbReference>
<evidence type="ECO:0000313" key="4">
    <source>
        <dbReference type="EMBL" id="EAL39351.3"/>
    </source>
</evidence>
<dbReference type="VEuPathDB" id="VectorBase:AGAP010757"/>
<reference evidence="4" key="3">
    <citation type="journal article" date="2004" name="Trends Parasitol.">
        <title>The Anopheles gambiae genome: an update.</title>
        <authorList>
            <person name="Mongin E."/>
            <person name="Louis C."/>
            <person name="Holt R.A."/>
            <person name="Birney E."/>
            <person name="Collins F.H."/>
        </authorList>
    </citation>
    <scope>NUCLEOTIDE SEQUENCE</scope>
    <source>
        <strain evidence="4">PEST</strain>
    </source>
</reference>
<dbReference type="InterPro" id="IPR029415">
    <property type="entry name" value="Lines_C"/>
</dbReference>
<dbReference type="STRING" id="7165.Q5TPH0"/>
<feature type="compositionally biased region" description="Basic residues" evidence="1">
    <location>
        <begin position="337"/>
        <end position="346"/>
    </location>
</feature>
<dbReference type="OMA" id="KLEHKWP"/>
<feature type="domain" description="Protein Lines N-terminal" evidence="2">
    <location>
        <begin position="354"/>
        <end position="695"/>
    </location>
</feature>
<organism evidence="4">
    <name type="scientific">Anopheles gambiae</name>
    <name type="common">African malaria mosquito</name>
    <dbReference type="NCBI Taxonomy" id="7165"/>
    <lineage>
        <taxon>Eukaryota</taxon>
        <taxon>Metazoa</taxon>
        <taxon>Ecdysozoa</taxon>
        <taxon>Arthropoda</taxon>
        <taxon>Hexapoda</taxon>
        <taxon>Insecta</taxon>
        <taxon>Pterygota</taxon>
        <taxon>Neoptera</taxon>
        <taxon>Endopterygota</taxon>
        <taxon>Diptera</taxon>
        <taxon>Nematocera</taxon>
        <taxon>Culicoidea</taxon>
        <taxon>Culicidae</taxon>
        <taxon>Anophelinae</taxon>
        <taxon>Anopheles</taxon>
    </lineage>
</organism>
<dbReference type="AlphaFoldDB" id="Q5TPH0"/>
<reference evidence="4" key="4">
    <citation type="journal article" date="2007" name="Genome Biol.">
        <title>Update of the Anopheles gambiae PEST genome assembly.</title>
        <authorList>
            <person name="Sharakhova M.V."/>
            <person name="Hammond M.P."/>
            <person name="Lobo N.F."/>
            <person name="Krzywinski J."/>
            <person name="Unger M.F."/>
            <person name="Hillenmeyer M.E."/>
            <person name="Bruggner R.V."/>
            <person name="Birney E."/>
            <person name="Collins F.H."/>
        </authorList>
    </citation>
    <scope>NUCLEOTIDE SEQUENCE</scope>
    <source>
        <strain evidence="4">PEST</strain>
    </source>
</reference>
<sequence length="752" mass="82196">TTPASSSGNSSNSSSACSSSTSLSSSPSCSSTKLVPSSLDHSSDDEHALASTHSSTELVGPNGPTHHPETPATAPVDYHAVFQEAIGRQCLCTIDSGALLMSFQAHRASHTAGVGPDTAAPLAEWPFEHLLKFLSNVQLLFDTYLKQNIKGNICAGVMELCNYLIRSEDHPHLAHPHLRLCSSKYVSYLAGRILSSFLIIVKDDPDDDRWLEKIVANLFDFGQLDLHAVRKISASLEVIKRIVEWKDETEHPLEEEAAGGGSDVAAGGATAGEWASPPGAAGGSGGPAASSAGPMFGGESSGGSSSTGSASTSIIPPASKANEPPAAASSHGTHSTTNHHLHHHHHHHRTCRYITLTDSESFDTTRIKFETINILGGKWSALVKHISSLTRAQANSSNPAVMVATETCILTFLRLWESIISVKANLSVVETQPFHSQLDNFQLLLLVTKNAVIYRQMLTLFNEALCYGSTLALQDLIPEEVGSLAHNIVRSVKDYRILDKMPKSSPLHDGGTAGVGSASVAAPETCYDRTLLQKMALLVLKAVAVIVKEIRCDSSDSSVDSSDFDMQEIQMIERSIRDVVKKLETFLKAQLEFHPESHFSKVLIHLFDDQDDYLVEAMVCTLDVTSGISFRNNAFPELIAMLNPVYTFIEFSNLGPNITHLFLDLLISPETCFLLFLLRFLKYIRQNWAMFTQSCYNYYRHNSYSNAATLLQHRLRLQISRLVADTLFPYNITPILRLIENCESLYEGNELS</sequence>
<reference evidence="4" key="5">
    <citation type="submission" date="2011-05" db="EMBL/GenBank/DDBJ databases">
        <authorList>
            <consortium name="VectorBase"/>
        </authorList>
    </citation>
    <scope>NUCLEOTIDE SEQUENCE</scope>
    <source>
        <strain evidence="4">PEST</strain>
    </source>
</reference>
<evidence type="ECO:0000259" key="2">
    <source>
        <dbReference type="Pfam" id="PF14694"/>
    </source>
</evidence>
<dbReference type="eggNOG" id="ENOG502QT6F">
    <property type="taxonomic scope" value="Eukaryota"/>
</dbReference>
<feature type="compositionally biased region" description="Low complexity" evidence="1">
    <location>
        <begin position="263"/>
        <end position="279"/>
    </location>
</feature>
<feature type="compositionally biased region" description="Low complexity" evidence="1">
    <location>
        <begin position="302"/>
        <end position="313"/>
    </location>
</feature>
<dbReference type="InterPro" id="IPR032794">
    <property type="entry name" value="LINES_N"/>
</dbReference>
<protein>
    <submittedName>
        <fullName evidence="4">AGAP010757-PA</fullName>
    </submittedName>
</protein>
<gene>
    <name evidence="4" type="ORF">AgaP_AGAP010757</name>
</gene>
<feature type="domain" description="Protein Lines C-terminal" evidence="3">
    <location>
        <begin position="714"/>
        <end position="744"/>
    </location>
</feature>
<dbReference type="PANTHER" id="PTHR16057">
    <property type="entry name" value="WINS1, 2 PROTEIN"/>
    <property type="match status" value="1"/>
</dbReference>
<dbReference type="EMBL" id="AAAB01008979">
    <property type="protein sequence ID" value="EAL39351.3"/>
    <property type="molecule type" value="Genomic_DNA"/>
</dbReference>
<reference evidence="4" key="1">
    <citation type="journal article" date="2002" name="Science">
        <title>The genome sequence of the malaria mosquito Anopheles gambiae.</title>
        <authorList>
            <person name="Holt R.A."/>
            <person name="Subramanian G.M."/>
            <person name="Halpern A."/>
            <person name="Sutton G.G."/>
            <person name="Charlab R."/>
            <person name="Nusskern D.R."/>
            <person name="Wincker P."/>
            <person name="Clark A.G."/>
            <person name="Ribeiro J.M."/>
            <person name="Wides R."/>
            <person name="Salzberg S.L."/>
            <person name="Loftus B."/>
            <person name="Yandell M."/>
            <person name="Majoros W.H."/>
            <person name="Rusch D.B."/>
            <person name="Lai Z."/>
            <person name="Kraft C.L."/>
            <person name="Abril J.F."/>
            <person name="Anthouard V."/>
            <person name="Arensburger P."/>
            <person name="Atkinson P.W."/>
            <person name="Baden H."/>
            <person name="de Berardinis V."/>
            <person name="Baldwin D."/>
            <person name="Benes V."/>
            <person name="Biedler J."/>
            <person name="Blass C."/>
            <person name="Bolanos R."/>
            <person name="Boscus D."/>
            <person name="Barnstead M."/>
            <person name="Cai S."/>
            <person name="Center A."/>
            <person name="Chaturverdi K."/>
            <person name="Christophides G.K."/>
            <person name="Chrystal M.A."/>
            <person name="Clamp M."/>
            <person name="Cravchik A."/>
            <person name="Curwen V."/>
            <person name="Dana A."/>
            <person name="Delcher A."/>
            <person name="Dew I."/>
            <person name="Evans C.A."/>
            <person name="Flanigan M."/>
            <person name="Grundschober-Freimoser A."/>
            <person name="Friedli L."/>
            <person name="Gu Z."/>
            <person name="Guan P."/>
            <person name="Guigo R."/>
            <person name="Hillenmeyer M.E."/>
            <person name="Hladun S.L."/>
            <person name="Hogan J.R."/>
            <person name="Hong Y.S."/>
            <person name="Hoover J."/>
            <person name="Jaillon O."/>
            <person name="Ke Z."/>
            <person name="Kodira C."/>
            <person name="Kokoza E."/>
            <person name="Koutsos A."/>
            <person name="Letunic I."/>
            <person name="Levitsky A."/>
            <person name="Liang Y."/>
            <person name="Lin J.J."/>
            <person name="Lobo N.F."/>
            <person name="Lopez J.R."/>
            <person name="Malek J.A."/>
            <person name="McIntosh T.C."/>
            <person name="Meister S."/>
            <person name="Miller J."/>
            <person name="Mobarry C."/>
            <person name="Mongin E."/>
            <person name="Murphy S.D."/>
            <person name="O'Brochta D.A."/>
            <person name="Pfannkoch C."/>
            <person name="Qi R."/>
            <person name="Regier M.A."/>
            <person name="Remington K."/>
            <person name="Shao H."/>
            <person name="Sharakhova M.V."/>
            <person name="Sitter C.D."/>
            <person name="Shetty J."/>
            <person name="Smith T.J."/>
            <person name="Strong R."/>
            <person name="Sun J."/>
            <person name="Thomasova D."/>
            <person name="Ton L.Q."/>
            <person name="Topalis P."/>
            <person name="Tu Z."/>
            <person name="Unger M.F."/>
            <person name="Walenz B."/>
            <person name="Wang A."/>
            <person name="Wang J."/>
            <person name="Wang M."/>
            <person name="Wang X."/>
            <person name="Woodford K.J."/>
            <person name="Wortman J.R."/>
            <person name="Wu M."/>
            <person name="Yao A."/>
            <person name="Zdobnov E.M."/>
            <person name="Zhang H."/>
            <person name="Zhao Q."/>
            <person name="Zhao S."/>
            <person name="Zhu S.C."/>
            <person name="Zhimulev I."/>
            <person name="Coluzzi M."/>
            <person name="della Torre A."/>
            <person name="Roth C.W."/>
            <person name="Louis C."/>
            <person name="Kalush F."/>
            <person name="Mural R.J."/>
            <person name="Myers E.W."/>
            <person name="Adams M.D."/>
            <person name="Smith H.O."/>
            <person name="Broder S."/>
            <person name="Gardner M.J."/>
            <person name="Fraser C.M."/>
            <person name="Birney E."/>
            <person name="Bork P."/>
            <person name="Brey P.T."/>
            <person name="Venter J.C."/>
            <person name="Weissenbach J."/>
            <person name="Kafatos F.C."/>
            <person name="Collins F.H."/>
            <person name="Hoffman S.L."/>
        </authorList>
    </citation>
    <scope>NUCLEOTIDE SEQUENCE [LARGE SCALE GENOMIC DNA]</scope>
    <source>
        <strain evidence="4">PEST</strain>
    </source>
</reference>
<proteinExistence type="predicted"/>
<dbReference type="HOGENOM" id="CLU_009492_0_0_1"/>
<feature type="non-terminal residue" evidence="4">
    <location>
        <position position="1"/>
    </location>
</feature>
<reference evidence="4" key="2">
    <citation type="submission" date="2002-03" db="EMBL/GenBank/DDBJ databases">
        <authorList>
            <consortium name="The Anopheles Genome Sequencing Consortium"/>
        </authorList>
    </citation>
    <scope>NUCLEOTIDE SEQUENCE</scope>
    <source>
        <strain evidence="4">PEST</strain>
    </source>
</reference>